<dbReference type="GO" id="GO:0003677">
    <property type="term" value="F:DNA binding"/>
    <property type="evidence" value="ECO:0007669"/>
    <property type="project" value="UniProtKB-KW"/>
</dbReference>
<keyword evidence="5" id="KW-0539">Nucleus</keyword>
<dbReference type="Gene3D" id="3.30.890.10">
    <property type="entry name" value="Methyl-cpg-binding Protein 2, Chain A"/>
    <property type="match status" value="1"/>
</dbReference>
<keyword evidence="2" id="KW-0805">Transcription regulation</keyword>
<evidence type="ECO:0000256" key="2">
    <source>
        <dbReference type="ARBA" id="ARBA00023015"/>
    </source>
</evidence>
<proteinExistence type="predicted"/>
<evidence type="ECO:0000256" key="5">
    <source>
        <dbReference type="ARBA" id="ARBA00023242"/>
    </source>
</evidence>
<dbReference type="SUPFAM" id="SSF54171">
    <property type="entry name" value="DNA-binding domain"/>
    <property type="match status" value="1"/>
</dbReference>
<evidence type="ECO:0000256" key="6">
    <source>
        <dbReference type="SAM" id="MobiDB-lite"/>
    </source>
</evidence>
<evidence type="ECO:0000256" key="1">
    <source>
        <dbReference type="ARBA" id="ARBA00004123"/>
    </source>
</evidence>
<feature type="region of interest" description="Disordered" evidence="6">
    <location>
        <begin position="1"/>
        <end position="40"/>
    </location>
</feature>
<evidence type="ECO:0000256" key="4">
    <source>
        <dbReference type="ARBA" id="ARBA00023163"/>
    </source>
</evidence>
<organism evidence="7 8">
    <name type="scientific">Tripterygium wilfordii</name>
    <name type="common">Thunder God vine</name>
    <dbReference type="NCBI Taxonomy" id="458696"/>
    <lineage>
        <taxon>Eukaryota</taxon>
        <taxon>Viridiplantae</taxon>
        <taxon>Streptophyta</taxon>
        <taxon>Embryophyta</taxon>
        <taxon>Tracheophyta</taxon>
        <taxon>Spermatophyta</taxon>
        <taxon>Magnoliopsida</taxon>
        <taxon>eudicotyledons</taxon>
        <taxon>Gunneridae</taxon>
        <taxon>Pentapetalae</taxon>
        <taxon>rosids</taxon>
        <taxon>fabids</taxon>
        <taxon>Celastrales</taxon>
        <taxon>Celastraceae</taxon>
        <taxon>Tripterygium</taxon>
    </lineage>
</organism>
<keyword evidence="8" id="KW-1185">Reference proteome</keyword>
<dbReference type="InterPro" id="IPR016177">
    <property type="entry name" value="DNA-bd_dom_sf"/>
</dbReference>
<dbReference type="Proteomes" id="UP000593562">
    <property type="component" value="Unassembled WGS sequence"/>
</dbReference>
<dbReference type="GO" id="GO:0005634">
    <property type="term" value="C:nucleus"/>
    <property type="evidence" value="ECO:0007669"/>
    <property type="project" value="UniProtKB-SubCell"/>
</dbReference>
<sequence>MKKRKSSPSILRLDDEPETPRQTTKSLIAGLSSSSAAASTPWESFKLPDDWVVERSPRARSNQVDKYYIEPGLDNSFIPESLVSVERYLAGWEEYCTPKAIKPSGFQEKETKFWRGG</sequence>
<evidence type="ECO:0000313" key="7">
    <source>
        <dbReference type="EMBL" id="KAF5751483.1"/>
    </source>
</evidence>
<dbReference type="InParanoid" id="A0A7J7DYV1"/>
<gene>
    <name evidence="7" type="ORF">HS088_TW02G00497</name>
</gene>
<reference evidence="7 8" key="1">
    <citation type="journal article" date="2020" name="Nat. Commun.">
        <title>Genome of Tripterygium wilfordii and identification of cytochrome P450 involved in triptolide biosynthesis.</title>
        <authorList>
            <person name="Tu L."/>
            <person name="Su P."/>
            <person name="Zhang Z."/>
            <person name="Gao L."/>
            <person name="Wang J."/>
            <person name="Hu T."/>
            <person name="Zhou J."/>
            <person name="Zhang Y."/>
            <person name="Zhao Y."/>
            <person name="Liu Y."/>
            <person name="Song Y."/>
            <person name="Tong Y."/>
            <person name="Lu Y."/>
            <person name="Yang J."/>
            <person name="Xu C."/>
            <person name="Jia M."/>
            <person name="Peters R.J."/>
            <person name="Huang L."/>
            <person name="Gao W."/>
        </authorList>
    </citation>
    <scope>NUCLEOTIDE SEQUENCE [LARGE SCALE GENOMIC DNA]</scope>
    <source>
        <strain evidence="8">cv. XIE 37</strain>
        <tissue evidence="7">Leaf</tissue>
    </source>
</reference>
<evidence type="ECO:0000313" key="8">
    <source>
        <dbReference type="Proteomes" id="UP000593562"/>
    </source>
</evidence>
<protein>
    <submittedName>
        <fullName evidence="7">Uncharacterized protein</fullName>
    </submittedName>
</protein>
<dbReference type="AlphaFoldDB" id="A0A7J7DYV1"/>
<evidence type="ECO:0000256" key="3">
    <source>
        <dbReference type="ARBA" id="ARBA00023125"/>
    </source>
</evidence>
<accession>A0A7J7DYV1</accession>
<keyword evidence="4" id="KW-0804">Transcription</keyword>
<comment type="caution">
    <text evidence="7">The sequence shown here is derived from an EMBL/GenBank/DDBJ whole genome shotgun (WGS) entry which is preliminary data.</text>
</comment>
<name>A0A7J7DYV1_TRIWF</name>
<dbReference type="EMBL" id="JAAARO010000002">
    <property type="protein sequence ID" value="KAF5751483.1"/>
    <property type="molecule type" value="Genomic_DNA"/>
</dbReference>
<keyword evidence="3" id="KW-0238">DNA-binding</keyword>
<comment type="subcellular location">
    <subcellularLocation>
        <location evidence="1">Nucleus</location>
    </subcellularLocation>
</comment>